<dbReference type="InterPro" id="IPR053143">
    <property type="entry name" value="Arylsulfate_ST"/>
</dbReference>
<reference evidence="2" key="1">
    <citation type="submission" date="2023-04" db="EMBL/GenBank/DDBJ databases">
        <title>Genome dynamics across the evolutionary transition to endosymbiosis.</title>
        <authorList>
            <person name="Siozios S."/>
            <person name="Nadal-Jimenez P."/>
            <person name="Azagi T."/>
            <person name="Sprong H."/>
            <person name="Frost C.L."/>
            <person name="Parratt S.R."/>
            <person name="Taylor G."/>
            <person name="Brettell L."/>
            <person name="Lew K.C."/>
            <person name="Croft L."/>
            <person name="King K.C."/>
            <person name="Brockhurst M.A."/>
            <person name="Hypsa V."/>
            <person name="Novakova E."/>
            <person name="Darby A.C."/>
            <person name="Hurst G.D.D."/>
        </authorList>
    </citation>
    <scope>NUCLEOTIDE SEQUENCE</scope>
    <source>
        <strain evidence="2">APv</strain>
    </source>
</reference>
<dbReference type="GO" id="GO:0004062">
    <property type="term" value="F:aryl sulfotransferase activity"/>
    <property type="evidence" value="ECO:0007669"/>
    <property type="project" value="InterPro"/>
</dbReference>
<name>A0AA95KES1_9GAMM</name>
<accession>A0AA95KES1</accession>
<sequence>MKYIIKIITLSLISISLSANAIPMAIKHGTTLYDPAKAWSGYILFAGRDAKTYLIDMMGNEINRWPYHAFPAWPIAGENSAKILVELATIDNHGVDYQPFTGMLNVSIGEVNWQGKVVWQYGSKIDPAHQHHEIQRLPDGNTLILRAKVKRIGGWEHDIIDNYVDIISPEGNSVWRWSVADNFDKLGFDSQQQKIMKDSKIVNLFHINTATPLGKNKWYDSGDKRFAPDNILINSRNGNLAVIICRETGEIVWRLGPNFPSVNYQGKIPRPIDQIIGAHNIHMIPYGLPGAGNLLIFDNQGAAGFPQAKNNIVSASRVIEIDPQSMKIVWEYNADKSKQPLYNFYSSFMSNAQRLPNGNTLITEGQTGRLFQVTPEGEIVWEYVNPYYGNAVNPAEYKSNKIYRAYAVDYSWAPKGTKYSEHPIQADCVNYKSMPGCN</sequence>
<evidence type="ECO:0000313" key="2">
    <source>
        <dbReference type="EMBL" id="WGM03039.1"/>
    </source>
</evidence>
<gene>
    <name evidence="2" type="ORF">QE210_08240</name>
</gene>
<dbReference type="InterPro" id="IPR011047">
    <property type="entry name" value="Quinoprotein_ADH-like_sf"/>
</dbReference>
<dbReference type="PANTHER" id="PTHR35340">
    <property type="entry name" value="PQQ ENZYME REPEAT PROTEIN-RELATED"/>
    <property type="match status" value="1"/>
</dbReference>
<evidence type="ECO:0000313" key="3">
    <source>
        <dbReference type="Proteomes" id="UP001177595"/>
    </source>
</evidence>
<dbReference type="RefSeq" id="WP_280626134.1">
    <property type="nucleotide sequence ID" value="NZ_CP123504.1"/>
</dbReference>
<feature type="signal peptide" evidence="1">
    <location>
        <begin position="1"/>
        <end position="21"/>
    </location>
</feature>
<dbReference type="AlphaFoldDB" id="A0AA95KES1"/>
<dbReference type="InterPro" id="IPR010262">
    <property type="entry name" value="Arylsulfotransferase_bact"/>
</dbReference>
<keyword evidence="1" id="KW-0732">Signal</keyword>
<organism evidence="2 3">
    <name type="scientific">Arsenophonus nasoniae</name>
    <name type="common">son-killer infecting Nasonia vitripennis</name>
    <dbReference type="NCBI Taxonomy" id="638"/>
    <lineage>
        <taxon>Bacteria</taxon>
        <taxon>Pseudomonadati</taxon>
        <taxon>Pseudomonadota</taxon>
        <taxon>Gammaproteobacteria</taxon>
        <taxon>Enterobacterales</taxon>
        <taxon>Morganellaceae</taxon>
        <taxon>Arsenophonus</taxon>
    </lineage>
</organism>
<dbReference type="EMBL" id="CP123504">
    <property type="protein sequence ID" value="WGM03039.1"/>
    <property type="molecule type" value="Genomic_DNA"/>
</dbReference>
<feature type="chain" id="PRO_5041705593" evidence="1">
    <location>
        <begin position="22"/>
        <end position="438"/>
    </location>
</feature>
<protein>
    <submittedName>
        <fullName evidence="2">Arylsulfotransferase family protein</fullName>
    </submittedName>
</protein>
<proteinExistence type="predicted"/>
<dbReference type="SUPFAM" id="SSF50998">
    <property type="entry name" value="Quinoprotein alcohol dehydrogenase-like"/>
    <property type="match status" value="1"/>
</dbReference>
<dbReference type="Pfam" id="PF05935">
    <property type="entry name" value="Arylsulfotrans"/>
    <property type="match status" value="1"/>
</dbReference>
<dbReference type="PANTHER" id="PTHR35340:SF5">
    <property type="entry name" value="ASST-DOMAIN-CONTAINING PROTEIN"/>
    <property type="match status" value="1"/>
</dbReference>
<evidence type="ECO:0000256" key="1">
    <source>
        <dbReference type="SAM" id="SignalP"/>
    </source>
</evidence>
<dbReference type="Proteomes" id="UP001177595">
    <property type="component" value="Chromosome"/>
</dbReference>